<dbReference type="InterPro" id="IPR039445">
    <property type="entry name" value="DauR-like_HTH"/>
</dbReference>
<dbReference type="Pfam" id="PF08348">
    <property type="entry name" value="PAS_6"/>
    <property type="match status" value="1"/>
</dbReference>
<keyword evidence="4" id="KW-1185">Reference proteome</keyword>
<name>A0ABN8KWB5_9BACI</name>
<gene>
    <name evidence="3" type="primary">dauR</name>
    <name evidence="3" type="ORF">BACCIP111895_03909</name>
</gene>
<dbReference type="RefSeq" id="WP_248736960.1">
    <property type="nucleotide sequence ID" value="NZ_CALBWS010000031.1"/>
</dbReference>
<evidence type="ECO:0000259" key="1">
    <source>
        <dbReference type="Pfam" id="PF08348"/>
    </source>
</evidence>
<dbReference type="InterPro" id="IPR039446">
    <property type="entry name" value="DauR-like"/>
</dbReference>
<dbReference type="PANTHER" id="PTHR35568:SF1">
    <property type="entry name" value="TRANSCRIPTIONAL REGULATOR DAUR"/>
    <property type="match status" value="1"/>
</dbReference>
<evidence type="ECO:0000313" key="4">
    <source>
        <dbReference type="Proteomes" id="UP000838308"/>
    </source>
</evidence>
<organism evidence="3 4">
    <name type="scientific">Neobacillus rhizosphaerae</name>
    <dbReference type="NCBI Taxonomy" id="2880965"/>
    <lineage>
        <taxon>Bacteria</taxon>
        <taxon>Bacillati</taxon>
        <taxon>Bacillota</taxon>
        <taxon>Bacilli</taxon>
        <taxon>Bacillales</taxon>
        <taxon>Bacillaceae</taxon>
        <taxon>Neobacillus</taxon>
    </lineage>
</organism>
<evidence type="ECO:0000313" key="3">
    <source>
        <dbReference type="EMBL" id="CAH2716721.1"/>
    </source>
</evidence>
<dbReference type="Pfam" id="PF13309">
    <property type="entry name" value="HTH_22"/>
    <property type="match status" value="1"/>
</dbReference>
<evidence type="ECO:0000259" key="2">
    <source>
        <dbReference type="Pfam" id="PF13309"/>
    </source>
</evidence>
<comment type="caution">
    <text evidence="3">The sequence shown here is derived from an EMBL/GenBank/DDBJ whole genome shotgun (WGS) entry which is preliminary data.</text>
</comment>
<accession>A0ABN8KWB5</accession>
<dbReference type="PANTHER" id="PTHR35568">
    <property type="entry name" value="TRANSCRIPTIONAL REGULATOR DAUR"/>
    <property type="match status" value="1"/>
</dbReference>
<dbReference type="EMBL" id="CALBWS010000031">
    <property type="protein sequence ID" value="CAH2716721.1"/>
    <property type="molecule type" value="Genomic_DNA"/>
</dbReference>
<sequence length="209" mass="24296">MSGLDSYIPMIQFFARFLGTDAEVILYDTNKDKVVYVENSFNPEFGVGSPIPDMEKKFINNGLYKEEESVVNYRAFSSERKKLRSATHFIKNSRQELIGVLTINFKVDELIELRSLLNRLISGSEPIQYKGENFYESFNLTFEDLMNNTIQETLTNFNVSPERLSHDERMELIRMLDEKGVFLMKGSITELAKILHTSETSIYRYINKL</sequence>
<protein>
    <submittedName>
        <fullName evidence="3">Transcriptional regulator DauR</fullName>
    </submittedName>
</protein>
<reference evidence="3" key="1">
    <citation type="submission" date="2022-04" db="EMBL/GenBank/DDBJ databases">
        <authorList>
            <person name="Criscuolo A."/>
        </authorList>
    </citation>
    <scope>NUCLEOTIDE SEQUENCE</scope>
    <source>
        <strain evidence="3">CIP111895</strain>
    </source>
</reference>
<feature type="domain" description="Transcriptional regulator DauR-like HTH" evidence="2">
    <location>
        <begin position="146"/>
        <end position="207"/>
    </location>
</feature>
<feature type="domain" description="YheO-like" evidence="1">
    <location>
        <begin position="4"/>
        <end position="114"/>
    </location>
</feature>
<dbReference type="Proteomes" id="UP000838308">
    <property type="component" value="Unassembled WGS sequence"/>
</dbReference>
<proteinExistence type="predicted"/>
<dbReference type="InterPro" id="IPR013559">
    <property type="entry name" value="YheO"/>
</dbReference>